<dbReference type="Pfam" id="PF22784">
    <property type="entry name" value="PTP-SAK"/>
    <property type="match status" value="1"/>
</dbReference>
<dbReference type="PROSITE" id="PS50056">
    <property type="entry name" value="TYR_PHOSPHATASE_2"/>
    <property type="match status" value="1"/>
</dbReference>
<dbReference type="RefSeq" id="WP_165196532.1">
    <property type="nucleotide sequence ID" value="NZ_CP106738.1"/>
</dbReference>
<dbReference type="Gene3D" id="3.90.190.10">
    <property type="entry name" value="Protein tyrosine phosphatase superfamily"/>
    <property type="match status" value="1"/>
</dbReference>
<gene>
    <name evidence="3" type="ORF">N7U68_08250</name>
</gene>
<dbReference type="PROSITE" id="PS00383">
    <property type="entry name" value="TYR_PHOSPHATASE_1"/>
    <property type="match status" value="1"/>
</dbReference>
<evidence type="ECO:0000256" key="1">
    <source>
        <dbReference type="ARBA" id="ARBA00022801"/>
    </source>
</evidence>
<dbReference type="InterPro" id="IPR016130">
    <property type="entry name" value="Tyr_Pase_AS"/>
</dbReference>
<evidence type="ECO:0000313" key="4">
    <source>
        <dbReference type="Proteomes" id="UP001064087"/>
    </source>
</evidence>
<feature type="domain" description="Tyrosine specific protein phosphatases" evidence="2">
    <location>
        <begin position="88"/>
        <end position="155"/>
    </location>
</feature>
<keyword evidence="4" id="KW-1185">Reference proteome</keyword>
<name>A0ABY6DEN9_9RHOB</name>
<dbReference type="InterPro" id="IPR057023">
    <property type="entry name" value="PTP-SAK"/>
</dbReference>
<dbReference type="EMBL" id="CP106738">
    <property type="protein sequence ID" value="UXX84614.1"/>
    <property type="molecule type" value="Genomic_DNA"/>
</dbReference>
<sequence length="172" mass="18194">MTGFVIYALPVAGGILALAPLPGRSDDYAADLAHLRDWRPALVISMTTMAEMQAEGAGDFGQDVQDMGSRWVHLPVEDFGTPNRDQQEAWQAASRAALAALSGGGRVLIHCRGGCGRSGMVALRLMIEAGETPDAALARLRAVRSCAVETAAQEAWAQGGEAMVPWTSSRKT</sequence>
<dbReference type="Proteomes" id="UP001064087">
    <property type="component" value="Chromosome"/>
</dbReference>
<dbReference type="InterPro" id="IPR029021">
    <property type="entry name" value="Prot-tyrosine_phosphatase-like"/>
</dbReference>
<dbReference type="PANTHER" id="PTHR23339">
    <property type="entry name" value="TYROSINE SPECIFIC PROTEIN PHOSPHATASE AND DUAL SPECIFICITY PROTEIN PHOSPHATASE"/>
    <property type="match status" value="1"/>
</dbReference>
<evidence type="ECO:0000313" key="3">
    <source>
        <dbReference type="EMBL" id="UXX84614.1"/>
    </source>
</evidence>
<organism evidence="3 4">
    <name type="scientific">Roseovarius pelagicus</name>
    <dbReference type="NCBI Taxonomy" id="2980108"/>
    <lineage>
        <taxon>Bacteria</taxon>
        <taxon>Pseudomonadati</taxon>
        <taxon>Pseudomonadota</taxon>
        <taxon>Alphaproteobacteria</taxon>
        <taxon>Rhodobacterales</taxon>
        <taxon>Roseobacteraceae</taxon>
        <taxon>Roseovarius</taxon>
    </lineage>
</organism>
<dbReference type="InterPro" id="IPR000387">
    <property type="entry name" value="Tyr_Pase_dom"/>
</dbReference>
<accession>A0ABY6DEN9</accession>
<dbReference type="InterPro" id="IPR050561">
    <property type="entry name" value="PTP"/>
</dbReference>
<evidence type="ECO:0000259" key="2">
    <source>
        <dbReference type="PROSITE" id="PS50056"/>
    </source>
</evidence>
<dbReference type="SUPFAM" id="SSF52799">
    <property type="entry name" value="(Phosphotyrosine protein) phosphatases II"/>
    <property type="match status" value="1"/>
</dbReference>
<proteinExistence type="predicted"/>
<reference evidence="3" key="1">
    <citation type="submission" date="2022-10" db="EMBL/GenBank/DDBJ databases">
        <title>Roseovarius pelagicus sp. nov., isolated from Arctic seawater.</title>
        <authorList>
            <person name="Hong Y.W."/>
            <person name="Hwang C.Y."/>
        </authorList>
    </citation>
    <scope>NUCLEOTIDE SEQUENCE</scope>
    <source>
        <strain evidence="3">HL-MP18</strain>
    </source>
</reference>
<protein>
    <submittedName>
        <fullName evidence="3">Dual specificity protein phosphatase family protein</fullName>
    </submittedName>
</protein>
<keyword evidence="1" id="KW-0378">Hydrolase</keyword>